<dbReference type="InterPro" id="IPR016181">
    <property type="entry name" value="Acyl_CoA_acyltransferase"/>
</dbReference>
<reference evidence="3 4" key="1">
    <citation type="submission" date="2024-04" db="EMBL/GenBank/DDBJ databases">
        <title>The reference genome of an endangered Asteraceae, Deinandra increscens subsp. villosa, native to the Central Coast of California.</title>
        <authorList>
            <person name="Guilliams M."/>
            <person name="Hasenstab-Lehman K."/>
            <person name="Meyer R."/>
            <person name="Mcevoy S."/>
        </authorList>
    </citation>
    <scope>NUCLEOTIDE SEQUENCE [LARGE SCALE GENOMIC DNA]</scope>
    <source>
        <tissue evidence="3">Leaf</tissue>
    </source>
</reference>
<evidence type="ECO:0000313" key="3">
    <source>
        <dbReference type="EMBL" id="KAK9075113.1"/>
    </source>
</evidence>
<dbReference type="CDD" id="cd04301">
    <property type="entry name" value="NAT_SF"/>
    <property type="match status" value="1"/>
</dbReference>
<dbReference type="GO" id="GO:0031415">
    <property type="term" value="C:NatA complex"/>
    <property type="evidence" value="ECO:0007669"/>
    <property type="project" value="TreeGrafter"/>
</dbReference>
<feature type="compositionally biased region" description="Basic and acidic residues" evidence="1">
    <location>
        <begin position="438"/>
        <end position="460"/>
    </location>
</feature>
<dbReference type="Proteomes" id="UP001408789">
    <property type="component" value="Unassembled WGS sequence"/>
</dbReference>
<dbReference type="InterPro" id="IPR000182">
    <property type="entry name" value="GNAT_dom"/>
</dbReference>
<gene>
    <name evidence="3" type="ORF">SSX86_003432</name>
</gene>
<organism evidence="3 4">
    <name type="scientific">Deinandra increscens subsp. villosa</name>
    <dbReference type="NCBI Taxonomy" id="3103831"/>
    <lineage>
        <taxon>Eukaryota</taxon>
        <taxon>Viridiplantae</taxon>
        <taxon>Streptophyta</taxon>
        <taxon>Embryophyta</taxon>
        <taxon>Tracheophyta</taxon>
        <taxon>Spermatophyta</taxon>
        <taxon>Magnoliopsida</taxon>
        <taxon>eudicotyledons</taxon>
        <taxon>Gunneridae</taxon>
        <taxon>Pentapetalae</taxon>
        <taxon>asterids</taxon>
        <taxon>campanulids</taxon>
        <taxon>Asterales</taxon>
        <taxon>Asteraceae</taxon>
        <taxon>Asteroideae</taxon>
        <taxon>Heliantheae alliance</taxon>
        <taxon>Madieae</taxon>
        <taxon>Madiinae</taxon>
        <taxon>Deinandra</taxon>
    </lineage>
</organism>
<dbReference type="PROSITE" id="PS51186">
    <property type="entry name" value="GNAT"/>
    <property type="match status" value="1"/>
</dbReference>
<evidence type="ECO:0000313" key="4">
    <source>
        <dbReference type="Proteomes" id="UP001408789"/>
    </source>
</evidence>
<dbReference type="AlphaFoldDB" id="A0AAP0DQ56"/>
<evidence type="ECO:0000256" key="1">
    <source>
        <dbReference type="SAM" id="MobiDB-lite"/>
    </source>
</evidence>
<dbReference type="SUPFAM" id="SSF55729">
    <property type="entry name" value="Acyl-CoA N-acyltransferases (Nat)"/>
    <property type="match status" value="1"/>
</dbReference>
<proteinExistence type="predicted"/>
<feature type="domain" description="N-acetyltransferase" evidence="2">
    <location>
        <begin position="115"/>
        <end position="289"/>
    </location>
</feature>
<keyword evidence="4" id="KW-1185">Reference proteome</keyword>
<dbReference type="Pfam" id="PF00583">
    <property type="entry name" value="Acetyltransf_1"/>
    <property type="match status" value="1"/>
</dbReference>
<dbReference type="PANTHER" id="PTHR42919:SF20">
    <property type="entry name" value="GCN5-RELATED N-ACETYLTRANSFERASE 10, CHLOROPLASTIC"/>
    <property type="match status" value="1"/>
</dbReference>
<dbReference type="EMBL" id="JBCNJP010000007">
    <property type="protein sequence ID" value="KAK9075113.1"/>
    <property type="molecule type" value="Genomic_DNA"/>
</dbReference>
<feature type="region of interest" description="Disordered" evidence="1">
    <location>
        <begin position="424"/>
        <end position="460"/>
    </location>
</feature>
<dbReference type="GO" id="GO:0008080">
    <property type="term" value="F:N-acetyltransferase activity"/>
    <property type="evidence" value="ECO:0007669"/>
    <property type="project" value="TreeGrafter"/>
</dbReference>
<accession>A0AAP0DQ56</accession>
<sequence length="612" mass="68593">MAFLPHKSSPISMELRRTFSPSPPPISNLFLSIKTPRFLFLFVNKVNKSQQLYRCTSVSSSDQKLQELVVDDVGGGGGGGGGDGWDGKYDDGEGQFGNLVREHGWQVRRMVEEDEEMRSVANIQAEAFHEPVVLFNGVFFQFFQAEVLAGLLYRLKNSPSDRYACLVAEATTSDCEEKQQLVGVVDATVFREHSVLEHLSGADEYLYVSGIAVLRNFRRKKVASVLLKSCETLARFWGYKYLVLRAYEDDLGARTLYANAGYKLISSDPVWTTSWIGRRRRVLMIKQYQNSYIYTRLKTLTTSNPSLSISEIPTRRRRQAGEDRRPAERTRTLLPVKLFSDAIGVKNVAAPAELAKHVVLIVIRGANKAHPIDGSMAVILQIFEPDNRQIHEADVLLVEARVNAAVSEEIRDGVSDEIEEIGFDSEDGEEEADVEDEVHDHHEIPTRRRRQAGEDRRPAERTRTLLPVKLFSDAIGVKNVAAPAELAKHVVLIVIRGANKTHPIDGSMAVVLQIFEPNNRQIHEADVLLVEARVNAAVSEEIRDGVSDEIEEIGFDSEDGEEEADVEDEVYHHHGELVTCFVCLKFGDWVKWEVWGFIMVCGSGAPEVWVCG</sequence>
<dbReference type="Gene3D" id="3.40.630.30">
    <property type="match status" value="1"/>
</dbReference>
<dbReference type="PANTHER" id="PTHR42919">
    <property type="entry name" value="N-ALPHA-ACETYLTRANSFERASE"/>
    <property type="match status" value="1"/>
</dbReference>
<dbReference type="GO" id="GO:0007064">
    <property type="term" value="P:mitotic sister chromatid cohesion"/>
    <property type="evidence" value="ECO:0007669"/>
    <property type="project" value="TreeGrafter"/>
</dbReference>
<protein>
    <recommendedName>
        <fullName evidence="2">N-acetyltransferase domain-containing protein</fullName>
    </recommendedName>
</protein>
<dbReference type="InterPro" id="IPR051556">
    <property type="entry name" value="N-term/lysine_N-AcTrnsfr"/>
</dbReference>
<comment type="caution">
    <text evidence="3">The sequence shown here is derived from an EMBL/GenBank/DDBJ whole genome shotgun (WGS) entry which is preliminary data.</text>
</comment>
<name>A0AAP0DQ56_9ASTR</name>
<feature type="compositionally biased region" description="Acidic residues" evidence="1">
    <location>
        <begin position="424"/>
        <end position="437"/>
    </location>
</feature>
<evidence type="ECO:0000259" key="2">
    <source>
        <dbReference type="PROSITE" id="PS51186"/>
    </source>
</evidence>